<evidence type="ECO:0000313" key="1">
    <source>
        <dbReference type="EMBL" id="QCD87319.1"/>
    </source>
</evidence>
<proteinExistence type="predicted"/>
<keyword evidence="2" id="KW-1185">Reference proteome</keyword>
<dbReference type="Proteomes" id="UP000501690">
    <property type="component" value="Linkage Group LG3"/>
</dbReference>
<protein>
    <submittedName>
        <fullName evidence="1">Uncharacterized protein</fullName>
    </submittedName>
</protein>
<dbReference type="EMBL" id="CP039347">
    <property type="protein sequence ID" value="QCD87319.1"/>
    <property type="molecule type" value="Genomic_DNA"/>
</dbReference>
<organism evidence="1 2">
    <name type="scientific">Vigna unguiculata</name>
    <name type="common">Cowpea</name>
    <dbReference type="NCBI Taxonomy" id="3917"/>
    <lineage>
        <taxon>Eukaryota</taxon>
        <taxon>Viridiplantae</taxon>
        <taxon>Streptophyta</taxon>
        <taxon>Embryophyta</taxon>
        <taxon>Tracheophyta</taxon>
        <taxon>Spermatophyta</taxon>
        <taxon>Magnoliopsida</taxon>
        <taxon>eudicotyledons</taxon>
        <taxon>Gunneridae</taxon>
        <taxon>Pentapetalae</taxon>
        <taxon>rosids</taxon>
        <taxon>fabids</taxon>
        <taxon>Fabales</taxon>
        <taxon>Fabaceae</taxon>
        <taxon>Papilionoideae</taxon>
        <taxon>50 kb inversion clade</taxon>
        <taxon>NPAAA clade</taxon>
        <taxon>indigoferoid/millettioid clade</taxon>
        <taxon>Phaseoleae</taxon>
        <taxon>Vigna</taxon>
    </lineage>
</organism>
<gene>
    <name evidence="1" type="ORF">DEO72_LG3g1853</name>
</gene>
<sequence length="130" mass="15209">MDGIRKTTVGRALYERISHQYDFHYFIDDFVANTPGYPRVPVDIKKLCGYPHNGYPTNLDTATGQVFIQRKNVRNVKEVLEFRGFHHEYGLQVLIEKSLITYICEFREMNIWLINMHDLLVDLGKCIVGE</sequence>
<evidence type="ECO:0000313" key="2">
    <source>
        <dbReference type="Proteomes" id="UP000501690"/>
    </source>
</evidence>
<name>A0A4D6LF95_VIGUN</name>
<dbReference type="AlphaFoldDB" id="A0A4D6LF95"/>
<accession>A0A4D6LF95</accession>
<reference evidence="1 2" key="1">
    <citation type="submission" date="2019-04" db="EMBL/GenBank/DDBJ databases">
        <title>An improved genome assembly and genetic linkage map for asparagus bean, Vigna unguiculata ssp. sesquipedialis.</title>
        <authorList>
            <person name="Xia Q."/>
            <person name="Zhang R."/>
            <person name="Dong Y."/>
        </authorList>
    </citation>
    <scope>NUCLEOTIDE SEQUENCE [LARGE SCALE GENOMIC DNA]</scope>
    <source>
        <tissue evidence="1">Leaf</tissue>
    </source>
</reference>